<evidence type="ECO:0000256" key="3">
    <source>
        <dbReference type="ARBA" id="ARBA00022553"/>
    </source>
</evidence>
<dbReference type="Pfam" id="PF16521">
    <property type="entry name" value="Myosin-VI_CBD"/>
    <property type="match status" value="1"/>
</dbReference>
<dbReference type="Gene3D" id="3.30.70.1590">
    <property type="match status" value="1"/>
</dbReference>
<evidence type="ECO:0000313" key="13">
    <source>
        <dbReference type="Proteomes" id="UP000887540"/>
    </source>
</evidence>
<organism evidence="13 14">
    <name type="scientific">Acrobeloides nanus</name>
    <dbReference type="NCBI Taxonomy" id="290746"/>
    <lineage>
        <taxon>Eukaryota</taxon>
        <taxon>Metazoa</taxon>
        <taxon>Ecdysozoa</taxon>
        <taxon>Nematoda</taxon>
        <taxon>Chromadorea</taxon>
        <taxon>Rhabditida</taxon>
        <taxon>Tylenchina</taxon>
        <taxon>Cephalobomorpha</taxon>
        <taxon>Cephaloboidea</taxon>
        <taxon>Cephalobidae</taxon>
        <taxon>Acrobeloides</taxon>
    </lineage>
</organism>
<keyword evidence="13" id="KW-1185">Reference proteome</keyword>
<evidence type="ECO:0000256" key="8">
    <source>
        <dbReference type="ARBA" id="ARBA00023175"/>
    </source>
</evidence>
<dbReference type="Pfam" id="PF21521">
    <property type="entry name" value="MYO6_lever"/>
    <property type="match status" value="1"/>
</dbReference>
<dbReference type="Gene3D" id="3.40.850.10">
    <property type="entry name" value="Kinesin motor domain"/>
    <property type="match status" value="2"/>
</dbReference>
<dbReference type="PROSITE" id="PS50096">
    <property type="entry name" value="IQ"/>
    <property type="match status" value="1"/>
</dbReference>
<dbReference type="AlphaFoldDB" id="A0A914ELL3"/>
<proteinExistence type="inferred from homology"/>
<dbReference type="PANTHER" id="PTHR13140:SF745">
    <property type="entry name" value="UNCONVENTIONAL MYOSIN-VI"/>
    <property type="match status" value="1"/>
</dbReference>
<evidence type="ECO:0000256" key="10">
    <source>
        <dbReference type="PROSITE-ProRule" id="PRU00782"/>
    </source>
</evidence>
<dbReference type="Gene3D" id="1.20.120.720">
    <property type="entry name" value="Myosin VI head, motor domain, U50 subdomain"/>
    <property type="match status" value="1"/>
</dbReference>
<evidence type="ECO:0000256" key="1">
    <source>
        <dbReference type="ARBA" id="ARBA00004496"/>
    </source>
</evidence>
<dbReference type="GO" id="GO:0005516">
    <property type="term" value="F:calmodulin binding"/>
    <property type="evidence" value="ECO:0007669"/>
    <property type="project" value="UniProtKB-KW"/>
</dbReference>
<dbReference type="GO" id="GO:0030139">
    <property type="term" value="C:endocytic vesicle"/>
    <property type="evidence" value="ECO:0007669"/>
    <property type="project" value="TreeGrafter"/>
</dbReference>
<protein>
    <submittedName>
        <fullName evidence="14">Myosin motor domain-containing protein</fullName>
    </submittedName>
</protein>
<evidence type="ECO:0000256" key="4">
    <source>
        <dbReference type="ARBA" id="ARBA00022741"/>
    </source>
</evidence>
<sequence length="1215" mass="140716">MSENPRYLIHQIFSLSSQHSFDPLSKIHLFERKAGNTPNQFENTEREEKRQVTARYDEVFPAEENQRKDVDDNCGLMYLNEGTLLHNCKLRYNRKQIYTYVANILISINPYENIPNLYSSNTIRSYQGKSLGTMPPHIFAIADKAYRDMKRLHESQSVIVSGESGAGKTESQKCILRYLCESWGTTAGPIEQRILETNPILEAFGNAKTLRNNNSSRFGKFVEIHFGPKYTVAGGYVSHYLLEKSRLCHQQPGERNYHVFYQILAGADERLAQLLKIGSPDNFHYLRSGCTQFFGNNSSTSKIPAGRKSKLCLANTVVSDPMVDDYTDFQRLSKALLSIGGCVVNSGAQVSMKIAAELLGLEENELKRGLISRMMQPVQGGVKGTMILVPLKAHEAAAARDALAKAIYSRLFDQIVATINKCIPFGDSINYIGVLDIAGFEFFTINSFEQFCINYCNEKLQQFFNDRILKQEQELYAKEGLNVPRIEYTDNQDCIDLFEDKTMGLLDMLDEEARLPRPSPKHFTDEVHKQHKNHFRLETPRKSKLREHRDIRDDEGFMIRHYAGAVCYQTSLFLEKNNDALHASLEMLMETSMNSFIKSLFTQKSEISNGNSNGYSFNGSKAPKTTMNKLNVASVSNKFRSQLDVLLKKLRNTGTHFVRCIKPNSDMAPGKFEGAQILSQLKCAGMTSVLKLMQKGYPSRTMFADLYEMYKALLPPKLARLDPRLFCKCLFYALGLNDHDYKFGMTKVFFRPGKFAEFDRLMKQDKESMKQLIDKVQSWLYKMRWKKAQYGAWSVIKLKNKIIYRMENLKKIQSAVRGHLTRKRYAPKIATYHKAKFLQKRFLELPKIIEKLHDSNKPMWSKKINDFGINIQNLIMLIKKNLHSSKNEEALLCARFEIELDNLLKQLKTQIATDEKRKLQEMEAKIRAEKEREEAERREREEQDRLKEERRHLELKRQQEEEQYRKQQAKIEEEQKRMQVIQIQKEKQLEQERLDTELAKRLVVEKNSNAQMVENSPVSRPIDKSKSRYDLSSWKYADLRDTINTSNDIELLEACRQEFHRRLKQYQDWKAKNENTQQNTHQQRAPDSVYTHTQNGATHANGSTVSNTIQRYFKVPFSSTADFFSGYPIISTPQNCGLWYAHFDGNYVARQMEIHPNKAPILLVAGKDDEKMCELSLEETQLTRKKGAEILSNEFEAMWYRWGGGPYVSRSRRRM</sequence>
<feature type="binding site" evidence="10">
    <location>
        <begin position="162"/>
        <end position="169"/>
    </location>
    <ligand>
        <name>ATP</name>
        <dbReference type="ChEBI" id="CHEBI:30616"/>
    </ligand>
</feature>
<dbReference type="Proteomes" id="UP000887540">
    <property type="component" value="Unplaced"/>
</dbReference>
<dbReference type="Gene3D" id="1.20.58.530">
    <property type="match status" value="1"/>
</dbReference>
<dbReference type="GO" id="GO:0000146">
    <property type="term" value="F:microfilament motor activity"/>
    <property type="evidence" value="ECO:0007669"/>
    <property type="project" value="TreeGrafter"/>
</dbReference>
<dbReference type="SUPFAM" id="SSF52540">
    <property type="entry name" value="P-loop containing nucleoside triphosphate hydrolases"/>
    <property type="match status" value="1"/>
</dbReference>
<keyword evidence="9 10" id="KW-0009">Actin-binding</keyword>
<feature type="domain" description="Myosin motor" evidence="12">
    <location>
        <begin position="68"/>
        <end position="763"/>
    </location>
</feature>
<dbReference type="CDD" id="cd21759">
    <property type="entry name" value="CBD_MYO6-like"/>
    <property type="match status" value="1"/>
</dbReference>
<evidence type="ECO:0000256" key="9">
    <source>
        <dbReference type="ARBA" id="ARBA00023203"/>
    </source>
</evidence>
<evidence type="ECO:0000256" key="6">
    <source>
        <dbReference type="ARBA" id="ARBA00022860"/>
    </source>
</evidence>
<dbReference type="WBParaSite" id="ACRNAN_scaffold935.g25548.t1">
    <property type="protein sequence ID" value="ACRNAN_scaffold935.g25548.t1"/>
    <property type="gene ID" value="ACRNAN_scaffold935.g25548"/>
</dbReference>
<dbReference type="PROSITE" id="PS51456">
    <property type="entry name" value="MYOSIN_MOTOR"/>
    <property type="match status" value="1"/>
</dbReference>
<keyword evidence="5 10" id="KW-0067">ATP-binding</keyword>
<dbReference type="GO" id="GO:0030048">
    <property type="term" value="P:actin filament-based movement"/>
    <property type="evidence" value="ECO:0007669"/>
    <property type="project" value="TreeGrafter"/>
</dbReference>
<keyword evidence="8 10" id="KW-0505">Motor protein</keyword>
<evidence type="ECO:0000256" key="7">
    <source>
        <dbReference type="ARBA" id="ARBA00023123"/>
    </source>
</evidence>
<comment type="subcellular location">
    <subcellularLocation>
        <location evidence="1">Cytoplasm</location>
    </subcellularLocation>
</comment>
<dbReference type="GO" id="GO:0051015">
    <property type="term" value="F:actin filament binding"/>
    <property type="evidence" value="ECO:0007669"/>
    <property type="project" value="TreeGrafter"/>
</dbReference>
<keyword evidence="2" id="KW-0963">Cytoplasm</keyword>
<feature type="region of interest" description="Disordered" evidence="11">
    <location>
        <begin position="927"/>
        <end position="947"/>
    </location>
</feature>
<dbReference type="CDD" id="cd01382">
    <property type="entry name" value="MYSc_Myo6"/>
    <property type="match status" value="1"/>
</dbReference>
<dbReference type="InterPro" id="IPR001609">
    <property type="entry name" value="Myosin_head_motor_dom-like"/>
</dbReference>
<evidence type="ECO:0000256" key="5">
    <source>
        <dbReference type="ARBA" id="ARBA00022840"/>
    </source>
</evidence>
<dbReference type="FunFam" id="3.40.850.10:FF:000018">
    <property type="entry name" value="unconventional myosin-VI isoform X1"/>
    <property type="match status" value="1"/>
</dbReference>
<dbReference type="GO" id="GO:0016459">
    <property type="term" value="C:myosin complex"/>
    <property type="evidence" value="ECO:0007669"/>
    <property type="project" value="UniProtKB-KW"/>
</dbReference>
<feature type="region of interest" description="Actin-binding" evidence="10">
    <location>
        <begin position="643"/>
        <end position="665"/>
    </location>
</feature>
<dbReference type="FunFam" id="1.20.58.530:FF:000006">
    <property type="entry name" value="Putative unconventional myosin-VI"/>
    <property type="match status" value="1"/>
</dbReference>
<evidence type="ECO:0000256" key="11">
    <source>
        <dbReference type="SAM" id="MobiDB-lite"/>
    </source>
</evidence>
<dbReference type="InterPro" id="IPR027417">
    <property type="entry name" value="P-loop_NTPase"/>
</dbReference>
<dbReference type="InterPro" id="IPR032412">
    <property type="entry name" value="Myosin-VI_CBD"/>
</dbReference>
<dbReference type="SMART" id="SM00242">
    <property type="entry name" value="MYSc"/>
    <property type="match status" value="1"/>
</dbReference>
<comment type="similarity">
    <text evidence="10">Belongs to the TRAFAC class myosin-kinesin ATPase superfamily. Myosin family.</text>
</comment>
<reference evidence="14" key="1">
    <citation type="submission" date="2022-11" db="UniProtKB">
        <authorList>
            <consortium name="WormBaseParasite"/>
        </authorList>
    </citation>
    <scope>IDENTIFICATION</scope>
</reference>
<dbReference type="InterPro" id="IPR036114">
    <property type="entry name" value="MYSc_Myo6"/>
</dbReference>
<dbReference type="GO" id="GO:0005886">
    <property type="term" value="C:plasma membrane"/>
    <property type="evidence" value="ECO:0007669"/>
    <property type="project" value="TreeGrafter"/>
</dbReference>
<keyword evidence="4 10" id="KW-0547">Nucleotide-binding</keyword>
<dbReference type="InterPro" id="IPR036961">
    <property type="entry name" value="Kinesin_motor_dom_sf"/>
</dbReference>
<dbReference type="Gene3D" id="6.10.220.10">
    <property type="match status" value="1"/>
</dbReference>
<accession>A0A914ELL3</accession>
<dbReference type="GO" id="GO:0007015">
    <property type="term" value="P:actin filament organization"/>
    <property type="evidence" value="ECO:0007669"/>
    <property type="project" value="TreeGrafter"/>
</dbReference>
<evidence type="ECO:0000313" key="14">
    <source>
        <dbReference type="WBParaSite" id="ACRNAN_scaffold935.g25548.t1"/>
    </source>
</evidence>
<dbReference type="GO" id="GO:0005524">
    <property type="term" value="F:ATP binding"/>
    <property type="evidence" value="ECO:0007669"/>
    <property type="project" value="UniProtKB-UniRule"/>
</dbReference>
<evidence type="ECO:0000256" key="2">
    <source>
        <dbReference type="ARBA" id="ARBA00022490"/>
    </source>
</evidence>
<dbReference type="PRINTS" id="PR00193">
    <property type="entry name" value="MYOSINHEAVY"/>
</dbReference>
<keyword evidence="6" id="KW-0112">Calmodulin-binding</keyword>
<dbReference type="InterPro" id="IPR049016">
    <property type="entry name" value="MYO6_lever"/>
</dbReference>
<dbReference type="PANTHER" id="PTHR13140">
    <property type="entry name" value="MYOSIN"/>
    <property type="match status" value="1"/>
</dbReference>
<evidence type="ECO:0000259" key="12">
    <source>
        <dbReference type="PROSITE" id="PS51456"/>
    </source>
</evidence>
<name>A0A914ELL3_9BILA</name>
<dbReference type="CDD" id="cd22265">
    <property type="entry name" value="UDM1_RNF168"/>
    <property type="match status" value="1"/>
</dbReference>
<dbReference type="Pfam" id="PF00063">
    <property type="entry name" value="Myosin_head"/>
    <property type="match status" value="1"/>
</dbReference>
<keyword evidence="7 10" id="KW-0518">Myosin</keyword>
<dbReference type="CDD" id="cd21958">
    <property type="entry name" value="MyUb_Myo6"/>
    <property type="match status" value="1"/>
</dbReference>
<keyword evidence="3" id="KW-0597">Phosphoprotein</keyword>